<dbReference type="EMBL" id="CP059735">
    <property type="protein sequence ID" value="WDD97171.1"/>
    <property type="molecule type" value="Genomic_DNA"/>
</dbReference>
<feature type="transmembrane region" description="Helical" evidence="5">
    <location>
        <begin position="322"/>
        <end position="339"/>
    </location>
</feature>
<evidence type="ECO:0000313" key="7">
    <source>
        <dbReference type="EMBL" id="WDD97171.1"/>
    </source>
</evidence>
<name>A0AAE9YL71_9GAMM</name>
<evidence type="ECO:0000259" key="6">
    <source>
        <dbReference type="Pfam" id="PF12698"/>
    </source>
</evidence>
<dbReference type="GO" id="GO:0016020">
    <property type="term" value="C:membrane"/>
    <property type="evidence" value="ECO:0007669"/>
    <property type="project" value="UniProtKB-SubCell"/>
</dbReference>
<feature type="transmembrane region" description="Helical" evidence="5">
    <location>
        <begin position="285"/>
        <end position="310"/>
    </location>
</feature>
<dbReference type="Pfam" id="PF12698">
    <property type="entry name" value="ABC2_membrane_3"/>
    <property type="match status" value="1"/>
</dbReference>
<sequence length="400" mass="45171">MWQVYKKELLELVRDRKTLFFMIALPLLIFPVIFAVMGAVVASAAIEEEQKVLRYAIINGEQASRFEESLFYHRDFQRQEMPLEQDEDIFTAIRSGTLDLVIKINVQHQDDLTLGQQSQWQLYFNDSSQLNQVKQKVNKVFNQYLQNLRQDKFGELGINEEQFKLLMKPVLLKTVDTANERENLGEQIGGLLPYLLIVLCLTGAMYPAIDLGAGEKERGTLETLLLTPISRYALVLGKFFTIMTTGIVTALITVFSLVMWSYLIGELADVDVVARVLASVGLTDLLLMLLMLIPVSAIFAAILLSISIYARSFKEAQNYMGPMSMLGFFPVMVAMLPGIKLNWSWSLVPISNVALAIKEILKGTIDHWMLVSILASSSVFALVAILFCVYIFNKESVLFR</sequence>
<feature type="transmembrane region" description="Helical" evidence="5">
    <location>
        <begin position="20"/>
        <end position="46"/>
    </location>
</feature>
<keyword evidence="2 5" id="KW-0812">Transmembrane</keyword>
<keyword evidence="4 5" id="KW-0472">Membrane</keyword>
<feature type="domain" description="ABC-2 type transporter transmembrane" evidence="6">
    <location>
        <begin position="18"/>
        <end position="386"/>
    </location>
</feature>
<dbReference type="InterPro" id="IPR013525">
    <property type="entry name" value="ABC2_TM"/>
</dbReference>
<gene>
    <name evidence="7" type="ORF">SG35_017700</name>
</gene>
<reference evidence="7 8" key="2">
    <citation type="journal article" date="2022" name="Mar. Drugs">
        <title>Bioassay-Guided Fractionation Leads to the Detection of Cholic Acid Generated by the Rare Thalassomonas sp.</title>
        <authorList>
            <person name="Pheiffer F."/>
            <person name="Schneider Y.K."/>
            <person name="Hansen E.H."/>
            <person name="Andersen J.H."/>
            <person name="Isaksson J."/>
            <person name="Busche T."/>
            <person name="R C."/>
            <person name="Kalinowski J."/>
            <person name="Zyl L.V."/>
            <person name="Trindade M."/>
        </authorList>
    </citation>
    <scope>NUCLEOTIDE SEQUENCE [LARGE SCALE GENOMIC DNA]</scope>
    <source>
        <strain evidence="7 8">A5K-106</strain>
    </source>
</reference>
<feature type="transmembrane region" description="Helical" evidence="5">
    <location>
        <begin position="239"/>
        <end position="265"/>
    </location>
</feature>
<evidence type="ECO:0000256" key="3">
    <source>
        <dbReference type="ARBA" id="ARBA00022989"/>
    </source>
</evidence>
<dbReference type="PANTHER" id="PTHR43471:SF3">
    <property type="entry name" value="ABC TRANSPORTER PERMEASE PROTEIN NATB"/>
    <property type="match status" value="1"/>
</dbReference>
<organism evidence="7 8">
    <name type="scientific">Thalassomonas actiniarum</name>
    <dbReference type="NCBI Taxonomy" id="485447"/>
    <lineage>
        <taxon>Bacteria</taxon>
        <taxon>Pseudomonadati</taxon>
        <taxon>Pseudomonadota</taxon>
        <taxon>Gammaproteobacteria</taxon>
        <taxon>Alteromonadales</taxon>
        <taxon>Colwelliaceae</taxon>
        <taxon>Thalassomonas</taxon>
    </lineage>
</organism>
<dbReference type="KEGG" id="tact:SG35_017700"/>
<dbReference type="Proteomes" id="UP000032568">
    <property type="component" value="Chromosome"/>
</dbReference>
<evidence type="ECO:0000256" key="4">
    <source>
        <dbReference type="ARBA" id="ARBA00023136"/>
    </source>
</evidence>
<evidence type="ECO:0000256" key="2">
    <source>
        <dbReference type="ARBA" id="ARBA00022692"/>
    </source>
</evidence>
<dbReference type="PANTHER" id="PTHR43471">
    <property type="entry name" value="ABC TRANSPORTER PERMEASE"/>
    <property type="match status" value="1"/>
</dbReference>
<reference evidence="7 8" key="1">
    <citation type="journal article" date="2015" name="Genome Announc.">
        <title>Draft Genome Sequences of Marine Isolates of Thalassomonas viridans and Thalassomonas actiniarum.</title>
        <authorList>
            <person name="Olonade I."/>
            <person name="van Zyl L.J."/>
            <person name="Trindade M."/>
        </authorList>
    </citation>
    <scope>NUCLEOTIDE SEQUENCE [LARGE SCALE GENOMIC DNA]</scope>
    <source>
        <strain evidence="7 8">A5K-106</strain>
    </source>
</reference>
<feature type="transmembrane region" description="Helical" evidence="5">
    <location>
        <begin position="191"/>
        <end position="209"/>
    </location>
</feature>
<evidence type="ECO:0000256" key="1">
    <source>
        <dbReference type="ARBA" id="ARBA00004141"/>
    </source>
</evidence>
<keyword evidence="3 5" id="KW-1133">Transmembrane helix</keyword>
<feature type="transmembrane region" description="Helical" evidence="5">
    <location>
        <begin position="368"/>
        <end position="392"/>
    </location>
</feature>
<proteinExistence type="predicted"/>
<evidence type="ECO:0000256" key="5">
    <source>
        <dbReference type="SAM" id="Phobius"/>
    </source>
</evidence>
<dbReference type="RefSeq" id="WP_044833909.1">
    <property type="nucleotide sequence ID" value="NZ_CP059735.1"/>
</dbReference>
<accession>A0AAE9YL71</accession>
<dbReference type="GO" id="GO:0140359">
    <property type="term" value="F:ABC-type transporter activity"/>
    <property type="evidence" value="ECO:0007669"/>
    <property type="project" value="InterPro"/>
</dbReference>
<keyword evidence="8" id="KW-1185">Reference proteome</keyword>
<evidence type="ECO:0000313" key="8">
    <source>
        <dbReference type="Proteomes" id="UP000032568"/>
    </source>
</evidence>
<protein>
    <submittedName>
        <fullName evidence="7">ABC transporter permease</fullName>
    </submittedName>
</protein>
<dbReference type="AlphaFoldDB" id="A0AAE9YL71"/>
<comment type="subcellular location">
    <subcellularLocation>
        <location evidence="1">Membrane</location>
        <topology evidence="1">Multi-pass membrane protein</topology>
    </subcellularLocation>
</comment>